<name>A0A6S7FMH0_PARCT</name>
<keyword evidence="4" id="KW-1003">Cell membrane</keyword>
<keyword evidence="12" id="KW-1185">Reference proteome</keyword>
<evidence type="ECO:0000256" key="3">
    <source>
        <dbReference type="ARBA" id="ARBA00022448"/>
    </source>
</evidence>
<evidence type="ECO:0000256" key="2">
    <source>
        <dbReference type="ARBA" id="ARBA00006513"/>
    </source>
</evidence>
<accession>A0A6S7FMH0</accession>
<evidence type="ECO:0000256" key="9">
    <source>
        <dbReference type="ARBA" id="ARBA00023136"/>
    </source>
</evidence>
<dbReference type="OrthoDB" id="10402439at2759"/>
<reference evidence="11" key="1">
    <citation type="submission" date="2020-04" db="EMBL/GenBank/DDBJ databases">
        <authorList>
            <person name="Alioto T."/>
            <person name="Alioto T."/>
            <person name="Gomez Garrido J."/>
        </authorList>
    </citation>
    <scope>NUCLEOTIDE SEQUENCE</scope>
    <source>
        <strain evidence="11">A484AB</strain>
    </source>
</reference>
<keyword evidence="7" id="KW-1133">Transmembrane helix</keyword>
<keyword evidence="5" id="KW-0812">Transmembrane</keyword>
<evidence type="ECO:0000256" key="5">
    <source>
        <dbReference type="ARBA" id="ARBA00022692"/>
    </source>
</evidence>
<evidence type="ECO:0000256" key="8">
    <source>
        <dbReference type="ARBA" id="ARBA00023065"/>
    </source>
</evidence>
<dbReference type="InterPro" id="IPR004878">
    <property type="entry name" value="Otopetrin"/>
</dbReference>
<sequence>MADELSTKDVLENDREVQSCKESSPQQISFLKQIKNLLSNICYPYSRDYDGLDQSLYLTFYLNAIVLIFIILFITKELSLGKDNGVTSHFVQERYVDILLISYMTPAILWTVCLFLIKNDSHVLVFDNNSVSYKRPLFYTIYVLGGGFFLTDILQVAFHLRCGIADSVRSLYLCVEAIFVLTQLSFQILFLSASFLAKSSAKLAVIHMIGSNISVFIHGIFRKSSQEMEGLNHTMSNDHSIPSYSTYCDQTQNALSKIMDVFQPLNLEFIVITSITLIYIFNNIKESQNEIQRYSPTTKMLRCRQNISTDTTLDKSGSGCNSGSSILLRNRNTTPSVDVGLLAGLFLALLLLTVGQLRTKSGNLSELITAHDICHVIIVSVMLCFNWLIAWVLYNYHPYYDWTPFTPVEWILFVATMGFYAWSIFNIVLVHLTNGASLSFILKNIFRLLLGFIQTFVISKAMGYSLCCHGNYSWRKYFAQGLTFLVVCNAAVALNEIFFTTTKGTEFETLFSKRTWTVLTLLTHSLEVLYYFYSSICFLDISFKYQQETLV</sequence>
<protein>
    <submittedName>
        <fullName evidence="11">Uncharacterized protein</fullName>
    </submittedName>
</protein>
<comment type="similarity">
    <text evidence="2">Belongs to the otopetrin family.</text>
</comment>
<keyword evidence="9" id="KW-0472">Membrane</keyword>
<evidence type="ECO:0000313" key="12">
    <source>
        <dbReference type="Proteomes" id="UP001152795"/>
    </source>
</evidence>
<dbReference type="Proteomes" id="UP001152795">
    <property type="component" value="Unassembled WGS sequence"/>
</dbReference>
<evidence type="ECO:0000256" key="4">
    <source>
        <dbReference type="ARBA" id="ARBA00022475"/>
    </source>
</evidence>
<keyword evidence="8" id="KW-0406">Ion transport</keyword>
<organism evidence="11 12">
    <name type="scientific">Paramuricea clavata</name>
    <name type="common">Red gorgonian</name>
    <name type="synonym">Violescent sea-whip</name>
    <dbReference type="NCBI Taxonomy" id="317549"/>
    <lineage>
        <taxon>Eukaryota</taxon>
        <taxon>Metazoa</taxon>
        <taxon>Cnidaria</taxon>
        <taxon>Anthozoa</taxon>
        <taxon>Octocorallia</taxon>
        <taxon>Malacalcyonacea</taxon>
        <taxon>Plexauridae</taxon>
        <taxon>Paramuricea</taxon>
    </lineage>
</organism>
<evidence type="ECO:0000256" key="1">
    <source>
        <dbReference type="ARBA" id="ARBA00004651"/>
    </source>
</evidence>
<evidence type="ECO:0000313" key="11">
    <source>
        <dbReference type="EMBL" id="CAB3977116.1"/>
    </source>
</evidence>
<keyword evidence="3" id="KW-0813">Transport</keyword>
<gene>
    <name evidence="11" type="ORF">PACLA_8A025429</name>
</gene>
<dbReference type="GO" id="GO:0015252">
    <property type="term" value="F:proton channel activity"/>
    <property type="evidence" value="ECO:0007669"/>
    <property type="project" value="InterPro"/>
</dbReference>
<evidence type="ECO:0000256" key="7">
    <source>
        <dbReference type="ARBA" id="ARBA00022989"/>
    </source>
</evidence>
<keyword evidence="6" id="KW-0375">Hydrogen ion transport</keyword>
<evidence type="ECO:0000256" key="6">
    <source>
        <dbReference type="ARBA" id="ARBA00022781"/>
    </source>
</evidence>
<dbReference type="EMBL" id="CACRXK020000030">
    <property type="protein sequence ID" value="CAB3977116.1"/>
    <property type="molecule type" value="Genomic_DNA"/>
</dbReference>
<comment type="caution">
    <text evidence="11">The sequence shown here is derived from an EMBL/GenBank/DDBJ whole genome shotgun (WGS) entry which is preliminary data.</text>
</comment>
<proteinExistence type="inferred from homology"/>
<keyword evidence="10" id="KW-0407">Ion channel</keyword>
<evidence type="ECO:0000256" key="10">
    <source>
        <dbReference type="ARBA" id="ARBA00023303"/>
    </source>
</evidence>
<dbReference type="AlphaFoldDB" id="A0A6S7FMH0"/>
<dbReference type="PANTHER" id="PTHR21522:SF32">
    <property type="entry name" value="OTOPETRIN-2"/>
    <property type="match status" value="1"/>
</dbReference>
<dbReference type="GO" id="GO:0005886">
    <property type="term" value="C:plasma membrane"/>
    <property type="evidence" value="ECO:0007669"/>
    <property type="project" value="UniProtKB-SubCell"/>
</dbReference>
<dbReference type="PANTHER" id="PTHR21522">
    <property type="entry name" value="PROTON CHANNEL OTOP"/>
    <property type="match status" value="1"/>
</dbReference>
<comment type="subcellular location">
    <subcellularLocation>
        <location evidence="1">Cell membrane</location>
        <topology evidence="1">Multi-pass membrane protein</topology>
    </subcellularLocation>
</comment>